<evidence type="ECO:0000313" key="3">
    <source>
        <dbReference type="Proteomes" id="UP000499080"/>
    </source>
</evidence>
<feature type="region of interest" description="Disordered" evidence="1">
    <location>
        <begin position="1"/>
        <end position="30"/>
    </location>
</feature>
<reference evidence="2 3" key="1">
    <citation type="journal article" date="2019" name="Sci. Rep.">
        <title>Orb-weaving spider Araneus ventricosus genome elucidates the spidroin gene catalogue.</title>
        <authorList>
            <person name="Kono N."/>
            <person name="Nakamura H."/>
            <person name="Ohtoshi R."/>
            <person name="Moran D.A.P."/>
            <person name="Shinohara A."/>
            <person name="Yoshida Y."/>
            <person name="Fujiwara M."/>
            <person name="Mori M."/>
            <person name="Tomita M."/>
            <person name="Arakawa K."/>
        </authorList>
    </citation>
    <scope>NUCLEOTIDE SEQUENCE [LARGE SCALE GENOMIC DNA]</scope>
</reference>
<keyword evidence="3" id="KW-1185">Reference proteome</keyword>
<name>A0A4Y2TUV8_ARAVE</name>
<accession>A0A4Y2TUV8</accession>
<protein>
    <submittedName>
        <fullName evidence="2">Uncharacterized protein</fullName>
    </submittedName>
</protein>
<feature type="compositionally biased region" description="Basic and acidic residues" evidence="1">
    <location>
        <begin position="1"/>
        <end position="20"/>
    </location>
</feature>
<gene>
    <name evidence="2" type="ORF">AVEN_263121_1</name>
</gene>
<sequence length="78" mass="8967">MDRPVPARGEKRPFSQEQSRDSVNPPSPDSEKYLQCYLLVEYYLNACGRERKERVLEVSSESWLVGWLGFNGARAIFG</sequence>
<evidence type="ECO:0000256" key="1">
    <source>
        <dbReference type="SAM" id="MobiDB-lite"/>
    </source>
</evidence>
<dbReference type="EMBL" id="BGPR01031361">
    <property type="protein sequence ID" value="GBO04383.1"/>
    <property type="molecule type" value="Genomic_DNA"/>
</dbReference>
<organism evidence="2 3">
    <name type="scientific">Araneus ventricosus</name>
    <name type="common">Orbweaver spider</name>
    <name type="synonym">Epeira ventricosa</name>
    <dbReference type="NCBI Taxonomy" id="182803"/>
    <lineage>
        <taxon>Eukaryota</taxon>
        <taxon>Metazoa</taxon>
        <taxon>Ecdysozoa</taxon>
        <taxon>Arthropoda</taxon>
        <taxon>Chelicerata</taxon>
        <taxon>Arachnida</taxon>
        <taxon>Araneae</taxon>
        <taxon>Araneomorphae</taxon>
        <taxon>Entelegynae</taxon>
        <taxon>Araneoidea</taxon>
        <taxon>Araneidae</taxon>
        <taxon>Araneus</taxon>
    </lineage>
</organism>
<evidence type="ECO:0000313" key="2">
    <source>
        <dbReference type="EMBL" id="GBO04383.1"/>
    </source>
</evidence>
<dbReference type="Proteomes" id="UP000499080">
    <property type="component" value="Unassembled WGS sequence"/>
</dbReference>
<comment type="caution">
    <text evidence="2">The sequence shown here is derived from an EMBL/GenBank/DDBJ whole genome shotgun (WGS) entry which is preliminary data.</text>
</comment>
<dbReference type="AlphaFoldDB" id="A0A4Y2TUV8"/>
<proteinExistence type="predicted"/>